<reference evidence="1 2" key="1">
    <citation type="submission" date="2018-05" db="EMBL/GenBank/DDBJ databases">
        <title>Genetic diversity of glacier-inhabiting Cryobacterium bacteria in China and description of Cryobacterium mengkeensis sp. nov. and Arthrobacter glacialis sp. nov.</title>
        <authorList>
            <person name="Liu Q."/>
            <person name="Xin Y.-H."/>
        </authorList>
    </citation>
    <scope>NUCLEOTIDE SEQUENCE [LARGE SCALE GENOMIC DNA]</scope>
    <source>
        <strain evidence="1 2">LI2</strain>
    </source>
</reference>
<dbReference type="EMBL" id="QJVD01000007">
    <property type="protein sequence ID" value="PYI67867.1"/>
    <property type="molecule type" value="Genomic_DNA"/>
</dbReference>
<protein>
    <submittedName>
        <fullName evidence="1">Uncharacterized protein</fullName>
    </submittedName>
</protein>
<name>A0A2V5LW65_9MICC</name>
<dbReference type="RefSeq" id="WP_110500542.1">
    <property type="nucleotide sequence ID" value="NZ_QJVD01000007.1"/>
</dbReference>
<evidence type="ECO:0000313" key="1">
    <source>
        <dbReference type="EMBL" id="PYI67867.1"/>
    </source>
</evidence>
<sequence>MRGSLEDAVDIDVEMLAPKLLREWLGRDSATGLMEYLWTAYLGDRDVAEEDVESAEDALRFLALAKLAAETLDIASGADTLDAWDWVEVPEKLIHPFVVGYLLANQGEAADLQIGLGGNLSMLIESYESEVVRDLAAKLTESDFFISIWSAHLGIEQFPASAEEMAEHDFHLDGVTADQGRLLDYVSNAWPVVPRALAYAGDSLF</sequence>
<dbReference type="AlphaFoldDB" id="A0A2V5LW65"/>
<dbReference type="OrthoDB" id="9936721at2"/>
<comment type="caution">
    <text evidence="1">The sequence shown here is derived from an EMBL/GenBank/DDBJ whole genome shotgun (WGS) entry which is preliminary data.</text>
</comment>
<proteinExistence type="predicted"/>
<gene>
    <name evidence="1" type="ORF">CVV68_08350</name>
</gene>
<keyword evidence="2" id="KW-1185">Reference proteome</keyword>
<organism evidence="1 2">
    <name type="scientific">Arthrobacter livingstonensis</name>
    <dbReference type="NCBI Taxonomy" id="670078"/>
    <lineage>
        <taxon>Bacteria</taxon>
        <taxon>Bacillati</taxon>
        <taxon>Actinomycetota</taxon>
        <taxon>Actinomycetes</taxon>
        <taxon>Micrococcales</taxon>
        <taxon>Micrococcaceae</taxon>
        <taxon>Arthrobacter</taxon>
    </lineage>
</organism>
<dbReference type="Proteomes" id="UP000247832">
    <property type="component" value="Unassembled WGS sequence"/>
</dbReference>
<evidence type="ECO:0000313" key="2">
    <source>
        <dbReference type="Proteomes" id="UP000247832"/>
    </source>
</evidence>
<accession>A0A2V5LW65</accession>